<keyword evidence="2" id="KW-0968">Cytoplasmic vesicle</keyword>
<evidence type="ECO:0000256" key="1">
    <source>
        <dbReference type="ARBA" id="ARBA00004132"/>
    </source>
</evidence>
<name>A0ABR2YRE2_9CHLO</name>
<feature type="region of interest" description="Disordered" evidence="3">
    <location>
        <begin position="158"/>
        <end position="277"/>
    </location>
</feature>
<keyword evidence="6" id="KW-1185">Reference proteome</keyword>
<feature type="compositionally biased region" description="Low complexity" evidence="3">
    <location>
        <begin position="535"/>
        <end position="549"/>
    </location>
</feature>
<feature type="compositionally biased region" description="Polar residues" evidence="3">
    <location>
        <begin position="550"/>
        <end position="577"/>
    </location>
</feature>
<dbReference type="SUPFAM" id="SSF48464">
    <property type="entry name" value="ENTH/VHS domain"/>
    <property type="match status" value="1"/>
</dbReference>
<feature type="compositionally biased region" description="Basic and acidic residues" evidence="3">
    <location>
        <begin position="235"/>
        <end position="263"/>
    </location>
</feature>
<evidence type="ECO:0000313" key="5">
    <source>
        <dbReference type="EMBL" id="KAK9909589.1"/>
    </source>
</evidence>
<feature type="region of interest" description="Disordered" evidence="3">
    <location>
        <begin position="520"/>
        <end position="608"/>
    </location>
</feature>
<protein>
    <recommendedName>
        <fullName evidence="4">ENTH domain-containing protein</fullName>
    </recommendedName>
</protein>
<feature type="region of interest" description="Disordered" evidence="3">
    <location>
        <begin position="469"/>
        <end position="502"/>
    </location>
</feature>
<sequence>MSILGNVDWQKQGSEAFTYLKGLGNKIKQMALQLTEVEIKVEDATNNEPWGPHGKDMAEITKAAYDIESYKQIMGVLARRLQDQGEDWRHVYKSLLLLEYMAKHGPQKVVEELVSNLGVIEKLTFFEHKDANGKDWGLNVRQRAKDVVALVNDPERMRAERQKAKANETKYTGLSSEDVRSGGFGAKSSVGFGSGSSRGTLSAGGSSTKYRAGGGLGGSGFGSDSRGSLYDDYDEPGRTTDTDKKDPKEATRERIERLKREGVVDPDDPGAIPPARVPALKPGRIAVAEAKAEESRGPKKLSDVKVNPSIAASLGQLPAPAAKTSNGTAPASCSTPAASASDLLLELDAPAAAPAAADDSSWNAFKGPQQPAADQDWLNFEGPPSSSVGAPAASTHSSDPFAQLSAPPAAAASAAFMSAADPFAQQAPGPIASASGSSGQLADPFAPAQLAQGGAGRAASASKALPEDLFGMGQSQPAPGMGMGFSQHQQPQQGLTGGLSQAQQAGAGFGAFAQQPAQGFASFGQPAGNSPTWPQQQQQQQQGFGAFQQPSTGIAQTSSGNLGSSGQVYGAPSQSKLGGQGSATPGFGTNAPLNPSAQPLGASLKAKDPFADLAAF</sequence>
<gene>
    <name evidence="5" type="ORF">WJX75_004554</name>
</gene>
<feature type="region of interest" description="Disordered" evidence="3">
    <location>
        <begin position="356"/>
        <end position="404"/>
    </location>
</feature>
<dbReference type="PROSITE" id="PS50942">
    <property type="entry name" value="ENTH"/>
    <property type="match status" value="1"/>
</dbReference>
<dbReference type="PANTHER" id="PTHR12276">
    <property type="entry name" value="EPSIN/ENT-RELATED"/>
    <property type="match status" value="1"/>
</dbReference>
<dbReference type="InterPro" id="IPR013809">
    <property type="entry name" value="ENTH"/>
</dbReference>
<dbReference type="SMART" id="SM00273">
    <property type="entry name" value="ENTH"/>
    <property type="match status" value="1"/>
</dbReference>
<dbReference type="EMBL" id="JALJOT010000006">
    <property type="protein sequence ID" value="KAK9909589.1"/>
    <property type="molecule type" value="Genomic_DNA"/>
</dbReference>
<evidence type="ECO:0000256" key="3">
    <source>
        <dbReference type="SAM" id="MobiDB-lite"/>
    </source>
</evidence>
<feature type="region of interest" description="Disordered" evidence="3">
    <location>
        <begin position="317"/>
        <end position="336"/>
    </location>
</feature>
<feature type="compositionally biased region" description="Low complexity" evidence="3">
    <location>
        <begin position="382"/>
        <end position="404"/>
    </location>
</feature>
<dbReference type="Gene3D" id="1.25.40.90">
    <property type="match status" value="1"/>
</dbReference>
<evidence type="ECO:0000256" key="2">
    <source>
        <dbReference type="ARBA" id="ARBA00023329"/>
    </source>
</evidence>
<feature type="compositionally biased region" description="Gly residues" evidence="3">
    <location>
        <begin position="212"/>
        <end position="221"/>
    </location>
</feature>
<feature type="compositionally biased region" description="Low complexity" evidence="3">
    <location>
        <begin position="492"/>
        <end position="502"/>
    </location>
</feature>
<accession>A0ABR2YRE2</accession>
<evidence type="ECO:0000259" key="4">
    <source>
        <dbReference type="PROSITE" id="PS50942"/>
    </source>
</evidence>
<dbReference type="Pfam" id="PF01417">
    <property type="entry name" value="ENTH"/>
    <property type="match status" value="1"/>
</dbReference>
<feature type="compositionally biased region" description="Basic and acidic residues" evidence="3">
    <location>
        <begin position="158"/>
        <end position="168"/>
    </location>
</feature>
<reference evidence="5 6" key="1">
    <citation type="journal article" date="2024" name="Nat. Commun.">
        <title>Phylogenomics reveals the evolutionary origins of lichenization in chlorophyte algae.</title>
        <authorList>
            <person name="Puginier C."/>
            <person name="Libourel C."/>
            <person name="Otte J."/>
            <person name="Skaloud P."/>
            <person name="Haon M."/>
            <person name="Grisel S."/>
            <person name="Petersen M."/>
            <person name="Berrin J.G."/>
            <person name="Delaux P.M."/>
            <person name="Dal Grande F."/>
            <person name="Keller J."/>
        </authorList>
    </citation>
    <scope>NUCLEOTIDE SEQUENCE [LARGE SCALE GENOMIC DNA]</scope>
    <source>
        <strain evidence="5 6">SAG 216-7</strain>
    </source>
</reference>
<comment type="caution">
    <text evidence="5">The sequence shown here is derived from an EMBL/GenBank/DDBJ whole genome shotgun (WGS) entry which is preliminary data.</text>
</comment>
<evidence type="ECO:0000313" key="6">
    <source>
        <dbReference type="Proteomes" id="UP001491310"/>
    </source>
</evidence>
<dbReference type="PANTHER" id="PTHR12276:SF45">
    <property type="entry name" value="CLATHRIN INTERACTOR 1"/>
    <property type="match status" value="1"/>
</dbReference>
<feature type="compositionally biased region" description="Low complexity" evidence="3">
    <location>
        <begin position="186"/>
        <end position="199"/>
    </location>
</feature>
<dbReference type="CDD" id="cd03571">
    <property type="entry name" value="ENTH"/>
    <property type="match status" value="1"/>
</dbReference>
<organism evidence="5 6">
    <name type="scientific">Coccomyxa subellipsoidea</name>
    <dbReference type="NCBI Taxonomy" id="248742"/>
    <lineage>
        <taxon>Eukaryota</taxon>
        <taxon>Viridiplantae</taxon>
        <taxon>Chlorophyta</taxon>
        <taxon>core chlorophytes</taxon>
        <taxon>Trebouxiophyceae</taxon>
        <taxon>Trebouxiophyceae incertae sedis</taxon>
        <taxon>Coccomyxaceae</taxon>
        <taxon>Coccomyxa</taxon>
    </lineage>
</organism>
<proteinExistence type="predicted"/>
<feature type="domain" description="ENTH" evidence="4">
    <location>
        <begin position="29"/>
        <end position="161"/>
    </location>
</feature>
<dbReference type="InterPro" id="IPR008942">
    <property type="entry name" value="ENTH_VHS"/>
</dbReference>
<comment type="subcellular location">
    <subcellularLocation>
        <location evidence="1">Cytoplasmic vesicle</location>
        <location evidence="1">Clathrin-coated vesicle</location>
    </subcellularLocation>
</comment>
<dbReference type="Proteomes" id="UP001491310">
    <property type="component" value="Unassembled WGS sequence"/>
</dbReference>